<sequence length="62" mass="6495">MFGHRASTEPQRLWPCGDVAWANAGPAAITIELDGLALNGLALNGIDLNSSGKYLGTGRRCP</sequence>
<comment type="caution">
    <text evidence="1">The sequence shown here is derived from an EMBL/GenBank/DDBJ whole genome shotgun (WGS) entry which is preliminary data.</text>
</comment>
<evidence type="ECO:0000313" key="1">
    <source>
        <dbReference type="EMBL" id="GIJ74787.1"/>
    </source>
</evidence>
<evidence type="ECO:0000313" key="2">
    <source>
        <dbReference type="Proteomes" id="UP000635606"/>
    </source>
</evidence>
<name>A0A8J4EJX3_9ACTN</name>
<gene>
    <name evidence="1" type="ORF">Voc01_097040</name>
</gene>
<accession>A0A8J4EJX3</accession>
<reference evidence="1" key="1">
    <citation type="submission" date="2021-01" db="EMBL/GenBank/DDBJ databases">
        <title>Whole genome shotgun sequence of Virgisporangium ochraceum NBRC 16418.</title>
        <authorList>
            <person name="Komaki H."/>
            <person name="Tamura T."/>
        </authorList>
    </citation>
    <scope>NUCLEOTIDE SEQUENCE</scope>
    <source>
        <strain evidence="1">NBRC 16418</strain>
    </source>
</reference>
<dbReference type="Proteomes" id="UP000635606">
    <property type="component" value="Unassembled WGS sequence"/>
</dbReference>
<keyword evidence="2" id="KW-1185">Reference proteome</keyword>
<organism evidence="1 2">
    <name type="scientific">Virgisporangium ochraceum</name>
    <dbReference type="NCBI Taxonomy" id="65505"/>
    <lineage>
        <taxon>Bacteria</taxon>
        <taxon>Bacillati</taxon>
        <taxon>Actinomycetota</taxon>
        <taxon>Actinomycetes</taxon>
        <taxon>Micromonosporales</taxon>
        <taxon>Micromonosporaceae</taxon>
        <taxon>Virgisporangium</taxon>
    </lineage>
</organism>
<dbReference type="EMBL" id="BOPH01000143">
    <property type="protein sequence ID" value="GIJ74787.1"/>
    <property type="molecule type" value="Genomic_DNA"/>
</dbReference>
<dbReference type="RefSeq" id="WP_203934576.1">
    <property type="nucleotide sequence ID" value="NZ_BOPH01000143.1"/>
</dbReference>
<protein>
    <submittedName>
        <fullName evidence="1">Uncharacterized protein</fullName>
    </submittedName>
</protein>
<dbReference type="AlphaFoldDB" id="A0A8J4EJX3"/>
<proteinExistence type="predicted"/>